<dbReference type="EMBL" id="CP067420">
    <property type="protein sequence ID" value="QQP90059.1"/>
    <property type="molecule type" value="Genomic_DNA"/>
</dbReference>
<dbReference type="PRINTS" id="PR00344">
    <property type="entry name" value="BCTRLSENSOR"/>
</dbReference>
<evidence type="ECO:0000256" key="3">
    <source>
        <dbReference type="ARBA" id="ARBA00012438"/>
    </source>
</evidence>
<feature type="domain" description="Phytochrome chromophore attachment site" evidence="12">
    <location>
        <begin position="157"/>
        <end position="302"/>
    </location>
</feature>
<dbReference type="Pfam" id="PF02518">
    <property type="entry name" value="HATPase_c"/>
    <property type="match status" value="1"/>
</dbReference>
<keyword evidence="11" id="KW-0675">Receptor</keyword>
<dbReference type="InterPro" id="IPR043150">
    <property type="entry name" value="Phytochrome_PHY_sf"/>
</dbReference>
<dbReference type="InterPro" id="IPR029016">
    <property type="entry name" value="GAF-like_dom_sf"/>
</dbReference>
<keyword evidence="15" id="KW-1185">Reference proteome</keyword>
<dbReference type="SUPFAM" id="SSF47384">
    <property type="entry name" value="Homodimeric domain of signal transducing histidine kinase"/>
    <property type="match status" value="1"/>
</dbReference>
<dbReference type="PANTHER" id="PTHR43711">
    <property type="entry name" value="TWO-COMPONENT HISTIDINE KINASE"/>
    <property type="match status" value="1"/>
</dbReference>
<organism evidence="14 15">
    <name type="scientific">Skermanella cutis</name>
    <dbReference type="NCBI Taxonomy" id="2775420"/>
    <lineage>
        <taxon>Bacteria</taxon>
        <taxon>Pseudomonadati</taxon>
        <taxon>Pseudomonadota</taxon>
        <taxon>Alphaproteobacteria</taxon>
        <taxon>Rhodospirillales</taxon>
        <taxon>Azospirillaceae</taxon>
        <taxon>Skermanella</taxon>
    </lineage>
</organism>
<gene>
    <name evidence="14" type="ORF">IGS68_01935</name>
</gene>
<dbReference type="InterPro" id="IPR050736">
    <property type="entry name" value="Sensor_HK_Regulatory"/>
</dbReference>
<dbReference type="InterPro" id="IPR013515">
    <property type="entry name" value="Phytochrome_cen-reg"/>
</dbReference>
<dbReference type="InterPro" id="IPR003661">
    <property type="entry name" value="HisK_dim/P_dom"/>
</dbReference>
<keyword evidence="10" id="KW-0902">Two-component regulatory system</keyword>
<dbReference type="Pfam" id="PF01590">
    <property type="entry name" value="GAF"/>
    <property type="match status" value="1"/>
</dbReference>
<keyword evidence="7" id="KW-0808">Transferase</keyword>
<keyword evidence="6" id="KW-0716">Sensory transduction</keyword>
<dbReference type="SUPFAM" id="SSF55781">
    <property type="entry name" value="GAF domain-like"/>
    <property type="match status" value="2"/>
</dbReference>
<dbReference type="SUPFAM" id="SSF55785">
    <property type="entry name" value="PYP-like sensor domain (PAS domain)"/>
    <property type="match status" value="2"/>
</dbReference>
<dbReference type="InterPro" id="IPR013654">
    <property type="entry name" value="PAS_2"/>
</dbReference>
<dbReference type="PROSITE" id="PS50109">
    <property type="entry name" value="HIS_KIN"/>
    <property type="match status" value="1"/>
</dbReference>
<evidence type="ECO:0000256" key="5">
    <source>
        <dbReference type="ARBA" id="ARBA00022553"/>
    </source>
</evidence>
<dbReference type="InterPro" id="IPR036097">
    <property type="entry name" value="HisK_dim/P_sf"/>
</dbReference>
<keyword evidence="5" id="KW-0597">Phosphoprotein</keyword>
<evidence type="ECO:0000256" key="11">
    <source>
        <dbReference type="ARBA" id="ARBA00023170"/>
    </source>
</evidence>
<proteinExistence type="inferred from homology"/>
<evidence type="ECO:0000313" key="14">
    <source>
        <dbReference type="EMBL" id="QQP90059.1"/>
    </source>
</evidence>
<evidence type="ECO:0000256" key="8">
    <source>
        <dbReference type="ARBA" id="ARBA00022777"/>
    </source>
</evidence>
<evidence type="ECO:0000256" key="4">
    <source>
        <dbReference type="ARBA" id="ARBA00022543"/>
    </source>
</evidence>
<comment type="catalytic activity">
    <reaction evidence="1">
        <text>ATP + protein L-histidine = ADP + protein N-phospho-L-histidine.</text>
        <dbReference type="EC" id="2.7.13.3"/>
    </reaction>
</comment>
<dbReference type="InterPro" id="IPR016132">
    <property type="entry name" value="Phyto_chromo_attachment"/>
</dbReference>
<dbReference type="PANTHER" id="PTHR43711:SF31">
    <property type="entry name" value="HISTIDINE KINASE"/>
    <property type="match status" value="1"/>
</dbReference>
<dbReference type="Proteomes" id="UP000595197">
    <property type="component" value="Chromosome"/>
</dbReference>
<dbReference type="Gene3D" id="3.30.450.40">
    <property type="match status" value="1"/>
</dbReference>
<dbReference type="Gene3D" id="3.30.450.20">
    <property type="entry name" value="PAS domain"/>
    <property type="match status" value="1"/>
</dbReference>
<dbReference type="InterPro" id="IPR035965">
    <property type="entry name" value="PAS-like_dom_sf"/>
</dbReference>
<evidence type="ECO:0000256" key="7">
    <source>
        <dbReference type="ARBA" id="ARBA00022679"/>
    </source>
</evidence>
<comment type="similarity">
    <text evidence="2">In the N-terminal section; belongs to the phytochrome family.</text>
</comment>
<dbReference type="SMART" id="SM00387">
    <property type="entry name" value="HATPase_c"/>
    <property type="match status" value="1"/>
</dbReference>
<feature type="domain" description="Histidine kinase" evidence="13">
    <location>
        <begin position="678"/>
        <end position="899"/>
    </location>
</feature>
<evidence type="ECO:0000256" key="10">
    <source>
        <dbReference type="ARBA" id="ARBA00023012"/>
    </source>
</evidence>
<evidence type="ECO:0000259" key="13">
    <source>
        <dbReference type="PROSITE" id="PS50109"/>
    </source>
</evidence>
<dbReference type="Pfam" id="PF00360">
    <property type="entry name" value="PHY"/>
    <property type="match status" value="1"/>
</dbReference>
<name>A0ABX7B6Q6_9PROT</name>
<dbReference type="PROSITE" id="PS50046">
    <property type="entry name" value="PHYTOCHROME_2"/>
    <property type="match status" value="1"/>
</dbReference>
<dbReference type="CDD" id="cd00082">
    <property type="entry name" value="HisKA"/>
    <property type="match status" value="1"/>
</dbReference>
<dbReference type="InterPro" id="IPR005467">
    <property type="entry name" value="His_kinase_dom"/>
</dbReference>
<dbReference type="Gene3D" id="3.30.450.270">
    <property type="match status" value="1"/>
</dbReference>
<evidence type="ECO:0000256" key="1">
    <source>
        <dbReference type="ARBA" id="ARBA00000085"/>
    </source>
</evidence>
<dbReference type="SUPFAM" id="SSF55874">
    <property type="entry name" value="ATPase domain of HSP90 chaperone/DNA topoisomerase II/histidine kinase"/>
    <property type="match status" value="1"/>
</dbReference>
<evidence type="ECO:0000313" key="15">
    <source>
        <dbReference type="Proteomes" id="UP000595197"/>
    </source>
</evidence>
<dbReference type="SMART" id="SM00065">
    <property type="entry name" value="GAF"/>
    <property type="match status" value="1"/>
</dbReference>
<dbReference type="Gene3D" id="1.10.287.130">
    <property type="match status" value="1"/>
</dbReference>
<dbReference type="CDD" id="cd16922">
    <property type="entry name" value="HATPase_EvgS-ArcB-TorS-like"/>
    <property type="match status" value="1"/>
</dbReference>
<sequence>MTDQAPIATPAPETPSLSDCAREPIHIPGAIQAHGTLLVLEEPDLTVTHAAANLARYLGVPPEEVLGVPLERSCPAGAAALRAALAQAAGGADPAVRFDFEPPAGRPALEARFHRHDGRALLELEPPGEDGPREGVPGGTATADLAGFIERLEGCATRYDIARWTADLVSRSTGFDRVMVYRFLPDWSGDVIAEVRHASEPAYLGLHFPASDIPAQARELYRVNLLRAIADVHGEVVPLVADAAGRDPARPVDLGRSTLRAVSPIHLEYLRNMGVGATLVASLMVGGRLWGLIACHHPTGRRCRAGTHDLLSRIALIAAGALERSIAADIAQARRRTEARLAALDGVFEAGRDSVAALLCGDRGLRDLGMADGVALYVDGAVAAFGRTPDTHEIRHLVEHHGGGAVTATDCLHELEPQSSAFDETVAGMLMVELSAQPRLVALAFRREVIQEIFWGGDPLKAASAEDGRLSPRKSFERWRQTVTDRCPPWSPEVVDGWGELPGRLAAAAGGTARLADRLAGDIRRFHAWTRFDEPAVHGLIDVLPGAVLVSLRAAGESVFHAFTMNREFQRIFDIVPDEVAGRRIDDVLSLLGVSPAIRAMVPGASAETTLTAPGTGERTVSISRRSLLKVDTEDDGTALSAWVFQDITSHRRTEEALRTARDQALVANRSKSAFLANMSHELRTPLNAIIGFSELLADELFGPLGDAKYKEYVNDIRHAGEHLLSLISDLLDISKIEAGRRTINEDLIDLGALVTRCCSMVSDLARRGDVLLDRQIPATAPNLHADARAVRQIVVNLLSNAVKFTPAGGTVTCRTLALKDGGVAIEVRDTGIGIAEEHLSRVLEPFYQVDNSLTRQVGGTGLGLSLVNAIANLHQGRLILESKVGCGTTARVEFPPWRTVPARDGASRTLHGVEQVPAA</sequence>
<evidence type="ECO:0000256" key="2">
    <source>
        <dbReference type="ARBA" id="ARBA00006402"/>
    </source>
</evidence>
<evidence type="ECO:0000259" key="12">
    <source>
        <dbReference type="PROSITE" id="PS50046"/>
    </source>
</evidence>
<dbReference type="InterPro" id="IPR003018">
    <property type="entry name" value="GAF"/>
</dbReference>
<accession>A0ABX7B6Q6</accession>
<evidence type="ECO:0000256" key="9">
    <source>
        <dbReference type="ARBA" id="ARBA00022991"/>
    </source>
</evidence>
<evidence type="ECO:0000256" key="6">
    <source>
        <dbReference type="ARBA" id="ARBA00022606"/>
    </source>
</evidence>
<dbReference type="InterPro" id="IPR004358">
    <property type="entry name" value="Sig_transdc_His_kin-like_C"/>
</dbReference>
<dbReference type="InterPro" id="IPR003594">
    <property type="entry name" value="HATPase_dom"/>
</dbReference>
<dbReference type="InterPro" id="IPR036890">
    <property type="entry name" value="HATPase_C_sf"/>
</dbReference>
<dbReference type="RefSeq" id="WP_201076918.1">
    <property type="nucleotide sequence ID" value="NZ_CP067420.1"/>
</dbReference>
<keyword evidence="8" id="KW-0418">Kinase</keyword>
<dbReference type="EC" id="2.7.13.3" evidence="3"/>
<keyword evidence="9" id="KW-0157">Chromophore</keyword>
<keyword evidence="4" id="KW-0600">Photoreceptor protein</keyword>
<dbReference type="SMART" id="SM00388">
    <property type="entry name" value="HisKA"/>
    <property type="match status" value="1"/>
</dbReference>
<dbReference type="Pfam" id="PF08446">
    <property type="entry name" value="PAS_2"/>
    <property type="match status" value="1"/>
</dbReference>
<dbReference type="Pfam" id="PF00512">
    <property type="entry name" value="HisKA"/>
    <property type="match status" value="1"/>
</dbReference>
<dbReference type="Gene3D" id="3.30.565.10">
    <property type="entry name" value="Histidine kinase-like ATPase, C-terminal domain"/>
    <property type="match status" value="1"/>
</dbReference>
<protein>
    <recommendedName>
        <fullName evidence="3">histidine kinase</fullName>
        <ecNumber evidence="3">2.7.13.3</ecNumber>
    </recommendedName>
</protein>
<reference evidence="14" key="1">
    <citation type="submission" date="2021-02" db="EMBL/GenBank/DDBJ databases">
        <title>Skermanella TT6 skin isolate.</title>
        <authorList>
            <person name="Lee K."/>
            <person name="Ganzorig M."/>
        </authorList>
    </citation>
    <scope>NUCLEOTIDE SEQUENCE</scope>
    <source>
        <strain evidence="14">TT6</strain>
    </source>
</reference>